<gene>
    <name evidence="2" type="ORF">ASIM_LOCUS18414</name>
</gene>
<feature type="region of interest" description="Disordered" evidence="1">
    <location>
        <begin position="39"/>
        <end position="101"/>
    </location>
</feature>
<feature type="region of interest" description="Disordered" evidence="1">
    <location>
        <begin position="347"/>
        <end position="379"/>
    </location>
</feature>
<reference evidence="2 3" key="2">
    <citation type="submission" date="2018-11" db="EMBL/GenBank/DDBJ databases">
        <authorList>
            <consortium name="Pathogen Informatics"/>
        </authorList>
    </citation>
    <scope>NUCLEOTIDE SEQUENCE [LARGE SCALE GENOMIC DNA]</scope>
</reference>
<feature type="compositionally biased region" description="Basic and acidic residues" evidence="1">
    <location>
        <begin position="370"/>
        <end position="379"/>
    </location>
</feature>
<evidence type="ECO:0000313" key="2">
    <source>
        <dbReference type="EMBL" id="VDK64718.1"/>
    </source>
</evidence>
<dbReference type="Proteomes" id="UP000267096">
    <property type="component" value="Unassembled WGS sequence"/>
</dbReference>
<evidence type="ECO:0000256" key="1">
    <source>
        <dbReference type="SAM" id="MobiDB-lite"/>
    </source>
</evidence>
<dbReference type="WBParaSite" id="ASIM_0001901901-mRNA-1">
    <property type="protein sequence ID" value="ASIM_0001901901-mRNA-1"/>
    <property type="gene ID" value="ASIM_0001901901"/>
</dbReference>
<feature type="compositionally biased region" description="Polar residues" evidence="1">
    <location>
        <begin position="204"/>
        <end position="229"/>
    </location>
</feature>
<evidence type="ECO:0000313" key="4">
    <source>
        <dbReference type="WBParaSite" id="ASIM_0001901901-mRNA-1"/>
    </source>
</evidence>
<organism evidence="4">
    <name type="scientific">Anisakis simplex</name>
    <name type="common">Herring worm</name>
    <dbReference type="NCBI Taxonomy" id="6269"/>
    <lineage>
        <taxon>Eukaryota</taxon>
        <taxon>Metazoa</taxon>
        <taxon>Ecdysozoa</taxon>
        <taxon>Nematoda</taxon>
        <taxon>Chromadorea</taxon>
        <taxon>Rhabditida</taxon>
        <taxon>Spirurina</taxon>
        <taxon>Ascaridomorpha</taxon>
        <taxon>Ascaridoidea</taxon>
        <taxon>Anisakidae</taxon>
        <taxon>Anisakis</taxon>
        <taxon>Anisakis simplex complex</taxon>
    </lineage>
</organism>
<feature type="compositionally biased region" description="Basic and acidic residues" evidence="1">
    <location>
        <begin position="64"/>
        <end position="78"/>
    </location>
</feature>
<dbReference type="EMBL" id="UYRR01035482">
    <property type="protein sequence ID" value="VDK64718.1"/>
    <property type="molecule type" value="Genomic_DNA"/>
</dbReference>
<feature type="region of interest" description="Disordered" evidence="1">
    <location>
        <begin position="204"/>
        <end position="235"/>
    </location>
</feature>
<feature type="region of interest" description="Disordered" evidence="1">
    <location>
        <begin position="1"/>
        <end position="26"/>
    </location>
</feature>
<evidence type="ECO:0000313" key="3">
    <source>
        <dbReference type="Proteomes" id="UP000267096"/>
    </source>
</evidence>
<feature type="compositionally biased region" description="Polar residues" evidence="1">
    <location>
        <begin position="12"/>
        <end position="24"/>
    </location>
</feature>
<name>A0A0M3KDG6_ANISI</name>
<dbReference type="AlphaFoldDB" id="A0A0M3KDG6"/>
<dbReference type="OrthoDB" id="5877971at2759"/>
<proteinExistence type="predicted"/>
<accession>A0A0M3KDG6</accession>
<feature type="compositionally biased region" description="Polar residues" evidence="1">
    <location>
        <begin position="84"/>
        <end position="99"/>
    </location>
</feature>
<feature type="compositionally biased region" description="Polar residues" evidence="1">
    <location>
        <begin position="349"/>
        <end position="369"/>
    </location>
</feature>
<protein>
    <submittedName>
        <fullName evidence="4">PH domain-containing protein</fullName>
    </submittedName>
</protein>
<reference evidence="4" key="1">
    <citation type="submission" date="2017-02" db="UniProtKB">
        <authorList>
            <consortium name="WormBaseParasite"/>
        </authorList>
    </citation>
    <scope>IDENTIFICATION</scope>
</reference>
<sequence>MEHEQRSDSSNEEQQQYKSFVSASKHSDLVDELTEAAKKAVADLDSDSASSTAGGGGRAKSIARKWEEKLRNESDGAKKPKVAQSPTVQAITPKTTSKASTEDRINWRLDVARKSQTSKRIDVRSADVKNLRNRWEISSATGTPLHPDQRPDELMEAAVLMSRSVRQARAWNSRSSSHNDISDDRALRYSSPILTLLTLQKQSSNIPTVTVQQSESSASEDFQNENSRGGNEGEQRDAMFADSSASANRNECKQPDEVIDDLFSFINQTPNKNSSLLSAMLNTPELHSADTSETQYFCTPEGNNTAEGMTILRKKLFAENLPLAHSVSFYRKKKSQVQHSHGDTIVLGQFTSTPPKDAESSSSSANQQPEGEHFLKEKARLEQEILIQEKQVAQATRALHFCRNTEEFRGSREQ</sequence>
<keyword evidence="3" id="KW-1185">Reference proteome</keyword>